<feature type="transmembrane region" description="Helical" evidence="1">
    <location>
        <begin position="68"/>
        <end position="85"/>
    </location>
</feature>
<accession>A0A7G5EGV9</accession>
<feature type="transmembrane region" description="Helical" evidence="1">
    <location>
        <begin position="91"/>
        <end position="110"/>
    </location>
</feature>
<proteinExistence type="predicted"/>
<dbReference type="AlphaFoldDB" id="A0A7G5EGV9"/>
<dbReference type="RefSeq" id="WP_182327730.1">
    <property type="nucleotide sequence ID" value="NZ_CP058554.1"/>
</dbReference>
<dbReference type="KEGG" id="cpis:HS961_10565"/>
<keyword evidence="1" id="KW-0472">Membrane</keyword>
<feature type="transmembrane region" description="Helical" evidence="1">
    <location>
        <begin position="38"/>
        <end position="56"/>
    </location>
</feature>
<evidence type="ECO:0000313" key="3">
    <source>
        <dbReference type="Proteomes" id="UP000515240"/>
    </source>
</evidence>
<reference evidence="2 3" key="1">
    <citation type="journal article" date="2020" name="G3 (Bethesda)">
        <title>CeMbio - The Caenorhabditis elegans Microbiome Resource.</title>
        <authorList>
            <person name="Dirksen P."/>
            <person name="Assie A."/>
            <person name="Zimmermann J."/>
            <person name="Zhang F."/>
            <person name="Tietje A.M."/>
            <person name="Marsh S.A."/>
            <person name="Felix M.A."/>
            <person name="Shapira M."/>
            <person name="Kaleta C."/>
            <person name="Schulenburg H."/>
            <person name="Samuel B."/>
        </authorList>
    </citation>
    <scope>NUCLEOTIDE SEQUENCE [LARGE SCALE GENOMIC DNA]</scope>
    <source>
        <strain evidence="2 3">BIGb0172</strain>
    </source>
</reference>
<sequence>MSFCRGCGHQIHETAQSCPQCGAVTAHSTLAPAQGGSLWLPVPSLVCGVIVAFALFDPSDWDQDQVVGCALIAVVAIVLGGISLAKQKKGAGMAIAGLILGVVGLLGAIGSQL</sequence>
<dbReference type="EMBL" id="CP058554">
    <property type="protein sequence ID" value="QMV73234.1"/>
    <property type="molecule type" value="Genomic_DNA"/>
</dbReference>
<evidence type="ECO:0000256" key="1">
    <source>
        <dbReference type="SAM" id="Phobius"/>
    </source>
</evidence>
<keyword evidence="1" id="KW-0812">Transmembrane</keyword>
<dbReference type="Proteomes" id="UP000515240">
    <property type="component" value="Chromosome"/>
</dbReference>
<gene>
    <name evidence="2" type="ORF">HS961_10565</name>
</gene>
<name>A0A7G5EGV9_9BURK</name>
<organism evidence="2 3">
    <name type="scientific">Comamonas piscis</name>
    <dbReference type="NCBI Taxonomy" id="1562974"/>
    <lineage>
        <taxon>Bacteria</taxon>
        <taxon>Pseudomonadati</taxon>
        <taxon>Pseudomonadota</taxon>
        <taxon>Betaproteobacteria</taxon>
        <taxon>Burkholderiales</taxon>
        <taxon>Comamonadaceae</taxon>
        <taxon>Comamonas</taxon>
    </lineage>
</organism>
<keyword evidence="3" id="KW-1185">Reference proteome</keyword>
<protein>
    <submittedName>
        <fullName evidence="2">DUF4190 domain-containing protein</fullName>
    </submittedName>
</protein>
<evidence type="ECO:0000313" key="2">
    <source>
        <dbReference type="EMBL" id="QMV73234.1"/>
    </source>
</evidence>
<keyword evidence="1" id="KW-1133">Transmembrane helix</keyword>